<proteinExistence type="predicted"/>
<evidence type="ECO:0000256" key="8">
    <source>
        <dbReference type="ARBA" id="ARBA00048336"/>
    </source>
</evidence>
<comment type="cofactor">
    <cofactor evidence="1">
        <name>Mn(2+)</name>
        <dbReference type="ChEBI" id="CHEBI:29035"/>
    </cofactor>
</comment>
<evidence type="ECO:0000256" key="3">
    <source>
        <dbReference type="ARBA" id="ARBA00022723"/>
    </source>
</evidence>
<evidence type="ECO:0000256" key="6">
    <source>
        <dbReference type="ARBA" id="ARBA00023211"/>
    </source>
</evidence>
<feature type="domain" description="PPM-type phosphatase" evidence="9">
    <location>
        <begin position="2"/>
        <end position="245"/>
    </location>
</feature>
<comment type="catalytic activity">
    <reaction evidence="8">
        <text>O-phospho-L-threonyl-[protein] + H2O = L-threonyl-[protein] + phosphate</text>
        <dbReference type="Rhea" id="RHEA:47004"/>
        <dbReference type="Rhea" id="RHEA-COMP:11060"/>
        <dbReference type="Rhea" id="RHEA-COMP:11605"/>
        <dbReference type="ChEBI" id="CHEBI:15377"/>
        <dbReference type="ChEBI" id="CHEBI:30013"/>
        <dbReference type="ChEBI" id="CHEBI:43474"/>
        <dbReference type="ChEBI" id="CHEBI:61977"/>
        <dbReference type="EC" id="3.1.3.16"/>
    </reaction>
</comment>
<dbReference type="EC" id="3.1.3.16" evidence="2"/>
<dbReference type="SMART" id="SM00331">
    <property type="entry name" value="PP2C_SIG"/>
    <property type="match status" value="1"/>
</dbReference>
<evidence type="ECO:0000259" key="9">
    <source>
        <dbReference type="PROSITE" id="PS51746"/>
    </source>
</evidence>
<dbReference type="NCBIfam" id="NF033484">
    <property type="entry name" value="Stp1_PP2C_phos"/>
    <property type="match status" value="1"/>
</dbReference>
<dbReference type="EMBL" id="PIQO01000001">
    <property type="protein sequence ID" value="PKR87010.1"/>
    <property type="molecule type" value="Genomic_DNA"/>
</dbReference>
<gene>
    <name evidence="10" type="ORF">CWO92_02855</name>
</gene>
<protein>
    <recommendedName>
        <fullName evidence="2">protein-serine/threonine phosphatase</fullName>
        <ecNumber evidence="2">3.1.3.16</ecNumber>
    </recommendedName>
</protein>
<dbReference type="FunFam" id="3.60.40.10:FF:000002">
    <property type="entry name" value="Serine/threonine phosphatase stp"/>
    <property type="match status" value="1"/>
</dbReference>
<dbReference type="InterPro" id="IPR001932">
    <property type="entry name" value="PPM-type_phosphatase-like_dom"/>
</dbReference>
<dbReference type="GO" id="GO:0004722">
    <property type="term" value="F:protein serine/threonine phosphatase activity"/>
    <property type="evidence" value="ECO:0007669"/>
    <property type="project" value="UniProtKB-EC"/>
</dbReference>
<dbReference type="PROSITE" id="PS51746">
    <property type="entry name" value="PPM_2"/>
    <property type="match status" value="1"/>
</dbReference>
<keyword evidence="4" id="KW-0378">Hydrolase</keyword>
<dbReference type="Gene3D" id="3.60.40.10">
    <property type="entry name" value="PPM-type phosphatase domain"/>
    <property type="match status" value="1"/>
</dbReference>
<keyword evidence="11" id="KW-1185">Reference proteome</keyword>
<keyword evidence="5" id="KW-0904">Protein phosphatase</keyword>
<dbReference type="GO" id="GO:0046872">
    <property type="term" value="F:metal ion binding"/>
    <property type="evidence" value="ECO:0007669"/>
    <property type="project" value="UniProtKB-KW"/>
</dbReference>
<keyword evidence="3" id="KW-0479">Metal-binding</keyword>
<evidence type="ECO:0000256" key="1">
    <source>
        <dbReference type="ARBA" id="ARBA00001936"/>
    </source>
</evidence>
<organism evidence="10 11">
    <name type="scientific">Heyndrickxia camelliae</name>
    <dbReference type="NCBI Taxonomy" id="1707093"/>
    <lineage>
        <taxon>Bacteria</taxon>
        <taxon>Bacillati</taxon>
        <taxon>Bacillota</taxon>
        <taxon>Bacilli</taxon>
        <taxon>Bacillales</taxon>
        <taxon>Bacillaceae</taxon>
        <taxon>Heyndrickxia</taxon>
    </lineage>
</organism>
<comment type="caution">
    <text evidence="10">The sequence shown here is derived from an EMBL/GenBank/DDBJ whole genome shotgun (WGS) entry which is preliminary data.</text>
</comment>
<dbReference type="RefSeq" id="WP_101352660.1">
    <property type="nucleotide sequence ID" value="NZ_PIQO01000001.1"/>
</dbReference>
<dbReference type="SUPFAM" id="SSF81606">
    <property type="entry name" value="PP2C-like"/>
    <property type="match status" value="1"/>
</dbReference>
<dbReference type="SMART" id="SM00332">
    <property type="entry name" value="PP2Cc"/>
    <property type="match status" value="1"/>
</dbReference>
<accession>A0A2N3LQV8</accession>
<dbReference type="InterPro" id="IPR036457">
    <property type="entry name" value="PPM-type-like_dom_sf"/>
</dbReference>
<dbReference type="Proteomes" id="UP000233440">
    <property type="component" value="Unassembled WGS sequence"/>
</dbReference>
<evidence type="ECO:0000313" key="10">
    <source>
        <dbReference type="EMBL" id="PKR87010.1"/>
    </source>
</evidence>
<reference evidence="10 11" key="1">
    <citation type="submission" date="2017-11" db="EMBL/GenBank/DDBJ databases">
        <title>Bacillus camelliae sp. nov., isolated from pu'er tea.</title>
        <authorList>
            <person name="Niu L."/>
        </authorList>
    </citation>
    <scope>NUCLEOTIDE SEQUENCE [LARGE SCALE GENOMIC DNA]</scope>
    <source>
        <strain evidence="10 11">7578-1</strain>
    </source>
</reference>
<evidence type="ECO:0000256" key="7">
    <source>
        <dbReference type="ARBA" id="ARBA00047761"/>
    </source>
</evidence>
<comment type="catalytic activity">
    <reaction evidence="7">
        <text>O-phospho-L-seryl-[protein] + H2O = L-seryl-[protein] + phosphate</text>
        <dbReference type="Rhea" id="RHEA:20629"/>
        <dbReference type="Rhea" id="RHEA-COMP:9863"/>
        <dbReference type="Rhea" id="RHEA-COMP:11604"/>
        <dbReference type="ChEBI" id="CHEBI:15377"/>
        <dbReference type="ChEBI" id="CHEBI:29999"/>
        <dbReference type="ChEBI" id="CHEBI:43474"/>
        <dbReference type="ChEBI" id="CHEBI:83421"/>
        <dbReference type="EC" id="3.1.3.16"/>
    </reaction>
</comment>
<dbReference type="PANTHER" id="PTHR47992">
    <property type="entry name" value="PROTEIN PHOSPHATASE"/>
    <property type="match status" value="1"/>
</dbReference>
<evidence type="ECO:0000313" key="11">
    <source>
        <dbReference type="Proteomes" id="UP000233440"/>
    </source>
</evidence>
<keyword evidence="6" id="KW-0464">Manganese</keyword>
<dbReference type="CDD" id="cd00143">
    <property type="entry name" value="PP2Cc"/>
    <property type="match status" value="1"/>
</dbReference>
<dbReference type="OrthoDB" id="9801841at2"/>
<dbReference type="Pfam" id="PF13672">
    <property type="entry name" value="PP2C_2"/>
    <property type="match status" value="1"/>
</dbReference>
<evidence type="ECO:0000256" key="5">
    <source>
        <dbReference type="ARBA" id="ARBA00022912"/>
    </source>
</evidence>
<sequence>MGYVVKTDTGKVRLNNEDNGDMLTNISGAYLAIVADGMGGHNAGDVASEMAVDILREYWMNSFKDNEIDAAIAEKWLRETIMDVNTRLYEHAQTDSNLDGMGTTLVAAICTNEFITIANIGDSRGYLLNENGFQQLTEDHTLVNELVKTGQISKEDAQHHPRKNLILKALGTELTVEVDIKTIMIDNGDCLLLCSDGLYDKVTDLEMKDMLCKDGLTMEEKAQAMIDLANENGGEDNITILLLDFPLPDESRCHKC</sequence>
<dbReference type="InterPro" id="IPR015655">
    <property type="entry name" value="PP2C"/>
</dbReference>
<dbReference type="AlphaFoldDB" id="A0A2N3LQV8"/>
<evidence type="ECO:0000256" key="4">
    <source>
        <dbReference type="ARBA" id="ARBA00022801"/>
    </source>
</evidence>
<name>A0A2N3LQV8_9BACI</name>
<evidence type="ECO:0000256" key="2">
    <source>
        <dbReference type="ARBA" id="ARBA00013081"/>
    </source>
</evidence>